<gene>
    <name evidence="1" type="ORF">GCM10009560_68070</name>
</gene>
<name>A0ABN1R0H8_9ACTN</name>
<protein>
    <recommendedName>
        <fullName evidence="3">Lipoprotein</fullName>
    </recommendedName>
</protein>
<reference evidence="1 2" key="1">
    <citation type="journal article" date="2019" name="Int. J. Syst. Evol. Microbiol.">
        <title>The Global Catalogue of Microorganisms (GCM) 10K type strain sequencing project: providing services to taxonomists for standard genome sequencing and annotation.</title>
        <authorList>
            <consortium name="The Broad Institute Genomics Platform"/>
            <consortium name="The Broad Institute Genome Sequencing Center for Infectious Disease"/>
            <person name="Wu L."/>
            <person name="Ma J."/>
        </authorList>
    </citation>
    <scope>NUCLEOTIDE SEQUENCE [LARGE SCALE GENOMIC DNA]</scope>
    <source>
        <strain evidence="1 2">JCM 11136</strain>
    </source>
</reference>
<evidence type="ECO:0008006" key="3">
    <source>
        <dbReference type="Google" id="ProtNLM"/>
    </source>
</evidence>
<accession>A0ABN1R0H8</accession>
<proteinExistence type="predicted"/>
<keyword evidence="2" id="KW-1185">Reference proteome</keyword>
<evidence type="ECO:0000313" key="2">
    <source>
        <dbReference type="Proteomes" id="UP001501578"/>
    </source>
</evidence>
<organism evidence="1 2">
    <name type="scientific">Nonomuraea longicatena</name>
    <dbReference type="NCBI Taxonomy" id="83682"/>
    <lineage>
        <taxon>Bacteria</taxon>
        <taxon>Bacillati</taxon>
        <taxon>Actinomycetota</taxon>
        <taxon>Actinomycetes</taxon>
        <taxon>Streptosporangiales</taxon>
        <taxon>Streptosporangiaceae</taxon>
        <taxon>Nonomuraea</taxon>
    </lineage>
</organism>
<dbReference type="Proteomes" id="UP001501578">
    <property type="component" value="Unassembled WGS sequence"/>
</dbReference>
<dbReference type="EMBL" id="BAAAHQ010000045">
    <property type="protein sequence ID" value="GAA0949622.1"/>
    <property type="molecule type" value="Genomic_DNA"/>
</dbReference>
<evidence type="ECO:0000313" key="1">
    <source>
        <dbReference type="EMBL" id="GAA0949622.1"/>
    </source>
</evidence>
<comment type="caution">
    <text evidence="1">The sequence shown here is derived from an EMBL/GenBank/DDBJ whole genome shotgun (WGS) entry which is preliminary data.</text>
</comment>
<sequence>MRTRVPRVPHRLTGYHGKVILRSRTVALGAISLAVLTACSSPEAVQPVQLKPLVLKEQVSNTVKTSSGYAVNWAGVLTNGNPWHFGEHVVATVIGRDAKGTEVVRMDQPLDAVPPGGTLPFAGQALATGRPAKVTIEYRPATWRPAARIASAFRTFPVSGVQTMRQKDGSYLITGYVANPYTRPASSLVVNALLRDASGKLIGGGHAFVDDVEAGSPPRFILTVEGLPNGARAARTEVVARTWGSTGKPYDDLALGGARPVHTVAPRTEPFEIDRGRAALPGEAVKQ</sequence>